<keyword evidence="4" id="KW-0597">Phosphoprotein</keyword>
<dbReference type="SUPFAM" id="SSF55874">
    <property type="entry name" value="ATPase domain of HSP90 chaperone/DNA topoisomerase II/histidine kinase"/>
    <property type="match status" value="1"/>
</dbReference>
<dbReference type="SMART" id="SM00388">
    <property type="entry name" value="HisKA"/>
    <property type="match status" value="1"/>
</dbReference>
<comment type="subcellular location">
    <subcellularLocation>
        <location evidence="2">Membrane</location>
    </subcellularLocation>
</comment>
<keyword evidence="10" id="KW-0472">Membrane</keyword>
<evidence type="ECO:0000256" key="5">
    <source>
        <dbReference type="ARBA" id="ARBA00022679"/>
    </source>
</evidence>
<dbReference type="FunFam" id="1.10.287.130:FF:000038">
    <property type="entry name" value="Sensory transduction histidine kinase"/>
    <property type="match status" value="1"/>
</dbReference>
<dbReference type="GO" id="GO:0005524">
    <property type="term" value="F:ATP binding"/>
    <property type="evidence" value="ECO:0007669"/>
    <property type="project" value="UniProtKB-KW"/>
</dbReference>
<evidence type="ECO:0000259" key="11">
    <source>
        <dbReference type="PROSITE" id="PS50109"/>
    </source>
</evidence>
<dbReference type="eggNOG" id="COG2205">
    <property type="taxonomic scope" value="Bacteria"/>
</dbReference>
<keyword evidence="6" id="KW-0547">Nucleotide-binding</keyword>
<evidence type="ECO:0000256" key="4">
    <source>
        <dbReference type="ARBA" id="ARBA00022553"/>
    </source>
</evidence>
<comment type="caution">
    <text evidence="12">The sequence shown here is derived from an EMBL/GenBank/DDBJ whole genome shotgun (WGS) entry which is preliminary data.</text>
</comment>
<dbReference type="EC" id="2.7.13.3" evidence="3"/>
<evidence type="ECO:0000256" key="7">
    <source>
        <dbReference type="ARBA" id="ARBA00022777"/>
    </source>
</evidence>
<evidence type="ECO:0000256" key="1">
    <source>
        <dbReference type="ARBA" id="ARBA00000085"/>
    </source>
</evidence>
<keyword evidence="5" id="KW-0808">Transferase</keyword>
<dbReference type="Proteomes" id="UP000028702">
    <property type="component" value="Unassembled WGS sequence"/>
</dbReference>
<reference evidence="12 13" key="1">
    <citation type="submission" date="2014-07" db="EMBL/GenBank/DDBJ databases">
        <title>Tepidicaulis marinum gen. nov., sp. nov., a novel marine bacterium denitrifying nitrate to nitrous oxide strictly under microaerobic conditions.</title>
        <authorList>
            <person name="Takeuchi M."/>
            <person name="Yamagishi T."/>
            <person name="Kamagata Y."/>
            <person name="Oshima K."/>
            <person name="Hattori M."/>
            <person name="Katayama T."/>
            <person name="Hanada S."/>
            <person name="Tamaki H."/>
            <person name="Marumo K."/>
            <person name="Maeda H."/>
            <person name="Nedachi M."/>
            <person name="Iwasaki W."/>
            <person name="Suwa Y."/>
            <person name="Sakata S."/>
        </authorList>
    </citation>
    <scope>NUCLEOTIDE SEQUENCE [LARGE SCALE GENOMIC DNA]</scope>
    <source>
        <strain evidence="12 13">MA2</strain>
    </source>
</reference>
<feature type="domain" description="Histidine kinase" evidence="11">
    <location>
        <begin position="171"/>
        <end position="394"/>
    </location>
</feature>
<dbReference type="Gene3D" id="3.10.580.10">
    <property type="entry name" value="CBS-domain"/>
    <property type="match status" value="1"/>
</dbReference>
<dbReference type="AlphaFoldDB" id="A0A081BAN4"/>
<dbReference type="PANTHER" id="PTHR43711">
    <property type="entry name" value="TWO-COMPONENT HISTIDINE KINASE"/>
    <property type="match status" value="1"/>
</dbReference>
<dbReference type="SMART" id="SM00387">
    <property type="entry name" value="HATPase_c"/>
    <property type="match status" value="1"/>
</dbReference>
<dbReference type="GO" id="GO:0000155">
    <property type="term" value="F:phosphorelay sensor kinase activity"/>
    <property type="evidence" value="ECO:0007669"/>
    <property type="project" value="InterPro"/>
</dbReference>
<dbReference type="Pfam" id="PF02518">
    <property type="entry name" value="HATPase_c"/>
    <property type="match status" value="1"/>
</dbReference>
<keyword evidence="8" id="KW-0067">ATP-binding</keyword>
<protein>
    <recommendedName>
        <fullName evidence="3">histidine kinase</fullName>
        <ecNumber evidence="3">2.7.13.3</ecNumber>
    </recommendedName>
</protein>
<dbReference type="InterPro" id="IPR036890">
    <property type="entry name" value="HATPase_C_sf"/>
</dbReference>
<dbReference type="STRING" id="1333998.M2A_1601"/>
<dbReference type="RefSeq" id="WP_052379307.1">
    <property type="nucleotide sequence ID" value="NZ_BBIO01000007.1"/>
</dbReference>
<keyword evidence="7 12" id="KW-0418">Kinase</keyword>
<dbReference type="PRINTS" id="PR00344">
    <property type="entry name" value="BCTRLSENSOR"/>
</dbReference>
<keyword evidence="9" id="KW-0902">Two-component regulatory system</keyword>
<evidence type="ECO:0000313" key="13">
    <source>
        <dbReference type="Proteomes" id="UP000028702"/>
    </source>
</evidence>
<dbReference type="Pfam" id="PF00512">
    <property type="entry name" value="HisKA"/>
    <property type="match status" value="1"/>
</dbReference>
<sequence length="416" mass="45789">MSVEYGRGGALHPVARDLAVPVAPVDVTAPCSDIFDRLMEDAALMHIPVLDGDVIAGLVSRQQFMLTYASLYGRDIFGRKPITELMDSAPILVEAALDCEEVNRRLLQFDLQSSDVQGFIVVEEGRYLGVAAITGLLAVIANVMTHRAEELELARQRAEAASKSKTQFLASMSHELRTPLNAVIGFADLICKQTFGPVTPAKYLEYVEDIHASGSHLLSMINDILDMAKIESGRFGLREDVFDPVDTAIDIVRMFMPEMKERQLQFRICGIRGEDVPYVRADERHMRQILLNLLSNAVKFTPPGGRIDLCTLRHENGDLSIIVEDTGAGIPAHMVERVFEPFEQVECSFTRKTSGTGLGLPLARAMMEAHDGTLTLTSEEGKGTRVMARLPAERVVQRKAAALRSENGNWPGVLTA</sequence>
<dbReference type="InterPro" id="IPR036097">
    <property type="entry name" value="HisK_dim/P_sf"/>
</dbReference>
<dbReference type="InterPro" id="IPR046342">
    <property type="entry name" value="CBS_dom_sf"/>
</dbReference>
<dbReference type="PROSITE" id="PS50109">
    <property type="entry name" value="HIS_KIN"/>
    <property type="match status" value="1"/>
</dbReference>
<proteinExistence type="predicted"/>
<dbReference type="GO" id="GO:0016020">
    <property type="term" value="C:membrane"/>
    <property type="evidence" value="ECO:0007669"/>
    <property type="project" value="UniProtKB-SubCell"/>
</dbReference>
<dbReference type="InterPro" id="IPR050736">
    <property type="entry name" value="Sensor_HK_Regulatory"/>
</dbReference>
<dbReference type="Gene3D" id="1.10.287.130">
    <property type="match status" value="1"/>
</dbReference>
<dbReference type="InterPro" id="IPR003661">
    <property type="entry name" value="HisK_dim/P_dom"/>
</dbReference>
<dbReference type="Gene3D" id="3.30.565.10">
    <property type="entry name" value="Histidine kinase-like ATPase, C-terminal domain"/>
    <property type="match status" value="1"/>
</dbReference>
<evidence type="ECO:0000313" key="12">
    <source>
        <dbReference type="EMBL" id="GAK45102.1"/>
    </source>
</evidence>
<dbReference type="SUPFAM" id="SSF47384">
    <property type="entry name" value="Homodimeric domain of signal transducing histidine kinase"/>
    <property type="match status" value="1"/>
</dbReference>
<gene>
    <name evidence="12" type="ORF">M2A_1601</name>
</gene>
<dbReference type="PANTHER" id="PTHR43711:SF26">
    <property type="entry name" value="SENSOR HISTIDINE KINASE RCSC"/>
    <property type="match status" value="1"/>
</dbReference>
<accession>A0A081BAN4</accession>
<evidence type="ECO:0000256" key="8">
    <source>
        <dbReference type="ARBA" id="ARBA00022840"/>
    </source>
</evidence>
<evidence type="ECO:0000256" key="3">
    <source>
        <dbReference type="ARBA" id="ARBA00012438"/>
    </source>
</evidence>
<dbReference type="InterPro" id="IPR005467">
    <property type="entry name" value="His_kinase_dom"/>
</dbReference>
<dbReference type="FunFam" id="3.30.565.10:FF:000006">
    <property type="entry name" value="Sensor histidine kinase WalK"/>
    <property type="match status" value="1"/>
</dbReference>
<comment type="catalytic activity">
    <reaction evidence="1">
        <text>ATP + protein L-histidine = ADP + protein N-phospho-L-histidine.</text>
        <dbReference type="EC" id="2.7.13.3"/>
    </reaction>
</comment>
<keyword evidence="13" id="KW-1185">Reference proteome</keyword>
<dbReference type="EMBL" id="BBIO01000007">
    <property type="protein sequence ID" value="GAK45102.1"/>
    <property type="molecule type" value="Genomic_DNA"/>
</dbReference>
<dbReference type="InterPro" id="IPR003594">
    <property type="entry name" value="HATPase_dom"/>
</dbReference>
<dbReference type="InterPro" id="IPR004358">
    <property type="entry name" value="Sig_transdc_His_kin-like_C"/>
</dbReference>
<evidence type="ECO:0000256" key="2">
    <source>
        <dbReference type="ARBA" id="ARBA00004370"/>
    </source>
</evidence>
<evidence type="ECO:0000256" key="9">
    <source>
        <dbReference type="ARBA" id="ARBA00023012"/>
    </source>
</evidence>
<evidence type="ECO:0000256" key="6">
    <source>
        <dbReference type="ARBA" id="ARBA00022741"/>
    </source>
</evidence>
<dbReference type="CDD" id="cd16922">
    <property type="entry name" value="HATPase_EvgS-ArcB-TorS-like"/>
    <property type="match status" value="1"/>
</dbReference>
<name>A0A081BAN4_9HYPH</name>
<organism evidence="12 13">
    <name type="scientific">Tepidicaulis marinus</name>
    <dbReference type="NCBI Taxonomy" id="1333998"/>
    <lineage>
        <taxon>Bacteria</taxon>
        <taxon>Pseudomonadati</taxon>
        <taxon>Pseudomonadota</taxon>
        <taxon>Alphaproteobacteria</taxon>
        <taxon>Hyphomicrobiales</taxon>
        <taxon>Parvibaculaceae</taxon>
        <taxon>Tepidicaulis</taxon>
    </lineage>
</organism>
<dbReference type="CDD" id="cd00082">
    <property type="entry name" value="HisKA"/>
    <property type="match status" value="1"/>
</dbReference>
<evidence type="ECO:0000256" key="10">
    <source>
        <dbReference type="ARBA" id="ARBA00023136"/>
    </source>
</evidence>
<dbReference type="SUPFAM" id="SSF54631">
    <property type="entry name" value="CBS-domain pair"/>
    <property type="match status" value="1"/>
</dbReference>